<evidence type="ECO:0000313" key="1">
    <source>
        <dbReference type="EMBL" id="CAA6803047.1"/>
    </source>
</evidence>
<sequence length="36" mass="4108">MSRPTHLLCLAMDKEYVTVSDKTELENIGFIVKDIP</sequence>
<name>A0A6S6SCF1_9BACT</name>
<gene>
    <name evidence="1" type="ORF">HELGO_WM2744</name>
</gene>
<organism evidence="1">
    <name type="scientific">uncultured Sulfurovum sp</name>
    <dbReference type="NCBI Taxonomy" id="269237"/>
    <lineage>
        <taxon>Bacteria</taxon>
        <taxon>Pseudomonadati</taxon>
        <taxon>Campylobacterota</taxon>
        <taxon>Epsilonproteobacteria</taxon>
        <taxon>Campylobacterales</taxon>
        <taxon>Sulfurovaceae</taxon>
        <taxon>Sulfurovum</taxon>
        <taxon>environmental samples</taxon>
    </lineage>
</organism>
<dbReference type="AlphaFoldDB" id="A0A6S6SCF1"/>
<dbReference type="EMBL" id="CACVAS010000030">
    <property type="protein sequence ID" value="CAA6803047.1"/>
    <property type="molecule type" value="Genomic_DNA"/>
</dbReference>
<proteinExistence type="predicted"/>
<protein>
    <submittedName>
        <fullName evidence="1">Uncharacterized protein</fullName>
    </submittedName>
</protein>
<accession>A0A6S6SCF1</accession>
<reference evidence="1" key="1">
    <citation type="submission" date="2020-01" db="EMBL/GenBank/DDBJ databases">
        <authorList>
            <person name="Meier V. D."/>
            <person name="Meier V D."/>
        </authorList>
    </citation>
    <scope>NUCLEOTIDE SEQUENCE</scope>
    <source>
        <strain evidence="1">HLG_WM_MAG_01</strain>
    </source>
</reference>